<comment type="similarity">
    <text evidence="1">Belongs to the glycosyl hydrolase 13 family.</text>
</comment>
<dbReference type="Gene3D" id="3.20.20.80">
    <property type="entry name" value="Glycosidases"/>
    <property type="match status" value="1"/>
</dbReference>
<dbReference type="Gene3D" id="2.60.40.2320">
    <property type="match status" value="1"/>
</dbReference>
<dbReference type="InterPro" id="IPR013783">
    <property type="entry name" value="Ig-like_fold"/>
</dbReference>
<evidence type="ECO:0000313" key="4">
    <source>
        <dbReference type="Proteomes" id="UP001597318"/>
    </source>
</evidence>
<dbReference type="InterPro" id="IPR049117">
    <property type="entry name" value="pulA_all-beta"/>
</dbReference>
<reference evidence="4" key="1">
    <citation type="journal article" date="2019" name="Int. J. Syst. Evol. Microbiol.">
        <title>The Global Catalogue of Microorganisms (GCM) 10K type strain sequencing project: providing services to taxonomists for standard genome sequencing and annotation.</title>
        <authorList>
            <consortium name="The Broad Institute Genomics Platform"/>
            <consortium name="The Broad Institute Genome Sequencing Center for Infectious Disease"/>
            <person name="Wu L."/>
            <person name="Ma J."/>
        </authorList>
    </citation>
    <scope>NUCLEOTIDE SEQUENCE [LARGE SCALE GENOMIC DNA]</scope>
    <source>
        <strain evidence="4">CGMCC 1.15474</strain>
    </source>
</reference>
<dbReference type="Pfam" id="PF02922">
    <property type="entry name" value="CBM_48"/>
    <property type="match status" value="1"/>
</dbReference>
<dbReference type="Proteomes" id="UP001597318">
    <property type="component" value="Unassembled WGS sequence"/>
</dbReference>
<keyword evidence="4" id="KW-1185">Reference proteome</keyword>
<accession>A0ABW5BTZ0</accession>
<dbReference type="Pfam" id="PF17999">
    <property type="entry name" value="PulA_N1"/>
    <property type="match status" value="1"/>
</dbReference>
<evidence type="ECO:0000313" key="3">
    <source>
        <dbReference type="EMBL" id="MFD2213607.1"/>
    </source>
</evidence>
<dbReference type="PANTHER" id="PTHR43002">
    <property type="entry name" value="GLYCOGEN DEBRANCHING ENZYME"/>
    <property type="match status" value="1"/>
</dbReference>
<proteinExistence type="inferred from homology"/>
<dbReference type="GO" id="GO:0051060">
    <property type="term" value="F:pullulanase activity"/>
    <property type="evidence" value="ECO:0007669"/>
    <property type="project" value="UniProtKB-EC"/>
</dbReference>
<dbReference type="SUPFAM" id="SSF81296">
    <property type="entry name" value="E set domains"/>
    <property type="match status" value="1"/>
</dbReference>
<keyword evidence="3" id="KW-0326">Glycosidase</keyword>
<dbReference type="NCBIfam" id="TIGR02104">
    <property type="entry name" value="pulA_typeI"/>
    <property type="match status" value="1"/>
</dbReference>
<dbReference type="InterPro" id="IPR014756">
    <property type="entry name" value="Ig_E-set"/>
</dbReference>
<organism evidence="3 4">
    <name type="scientific">Metabacillus endolithicus</name>
    <dbReference type="NCBI Taxonomy" id="1535204"/>
    <lineage>
        <taxon>Bacteria</taxon>
        <taxon>Bacillati</taxon>
        <taxon>Bacillota</taxon>
        <taxon>Bacilli</taxon>
        <taxon>Bacillales</taxon>
        <taxon>Bacillaceae</taxon>
        <taxon>Metabacillus</taxon>
    </lineage>
</organism>
<sequence length="708" mass="81753">MLSINRRFQAFLDKMNEIAVIMPKEFDSENKTFFIKIDQNHEALSIVEKIDIGKQIKYVCSLSNPLSFGKTYIISDEDGLETDLQIGAVIRSDEFDKKFYYDGNDLGANYTKEKTEWKVWAPTATIVKLRIYRSDGTQVDNFHMIRCEKGTWSITLDGDFEGYYYTFLACINLVWNEAVDPYARAVSINGEYGIIIDQSLTNVPIIIPPALNQKTDTIIYEVHVRDFSIHENSGMKNKGQYDAWTELNTKNSQGDSTGISYLKELGVTHIELLPVNDFEEVDEQKPFEAYNWGYNPLHYFAPEGSYSAAPENPYKRIIELKTLIQSLHKQNLRVIIDVVFNHVYSKENSSFEKLLPGYYFRHDENGMPSNGTGVGNDLASERLMVKKFIADCVKYWMNEFDIDGFRFDLMGILDVKTMNEVQKEVLQIKEDAILLGEGWDLLTPLPYVEKAIIPNAHKLPTISFFNDQFRDVIKGSTFSVHDRGFVYENLDTLEQMKALITGSPTMFHEPHQSINYVESHDNHTMWDRFLTFADAESEEIRKARHRLATSIVLLSQGIPFLHGGQEFFRTKNGVENSYNSPDEINHLNWDERSKQKENVEYIKGLIKLRKLHGGFRLSSQELINKHVYFNDYPHLLSYEIENVGAYGPWERLVVIHHPHCNKSYQFKLPGNKGWKQIVSPSSILLDQPIDVDNKIEIREIGTYVFCKN</sequence>
<dbReference type="InterPro" id="IPR011840">
    <property type="entry name" value="PulA_typeI"/>
</dbReference>
<dbReference type="InterPro" id="IPR006047">
    <property type="entry name" value="GH13_cat_dom"/>
</dbReference>
<dbReference type="CDD" id="cd02860">
    <property type="entry name" value="E_set_Pullulanase"/>
    <property type="match status" value="1"/>
</dbReference>
<dbReference type="InterPro" id="IPR004193">
    <property type="entry name" value="Glyco_hydro_13_N"/>
</dbReference>
<evidence type="ECO:0000256" key="1">
    <source>
        <dbReference type="ARBA" id="ARBA00008061"/>
    </source>
</evidence>
<dbReference type="Gene3D" id="2.60.40.1180">
    <property type="entry name" value="Golgi alpha-mannosidase II"/>
    <property type="match status" value="1"/>
</dbReference>
<evidence type="ECO:0000259" key="2">
    <source>
        <dbReference type="SMART" id="SM00642"/>
    </source>
</evidence>
<dbReference type="RefSeq" id="WP_379051038.1">
    <property type="nucleotide sequence ID" value="NZ_JBHUIK010000002.1"/>
</dbReference>
<dbReference type="InterPro" id="IPR040697">
    <property type="entry name" value="PulA_N1"/>
</dbReference>
<dbReference type="SMART" id="SM00642">
    <property type="entry name" value="Aamy"/>
    <property type="match status" value="1"/>
</dbReference>
<dbReference type="Pfam" id="PF21653">
    <property type="entry name" value="pulA_all-beta"/>
    <property type="match status" value="1"/>
</dbReference>
<dbReference type="CDD" id="cd11341">
    <property type="entry name" value="AmyAc_Pullulanase_LD-like"/>
    <property type="match status" value="1"/>
</dbReference>
<dbReference type="InterPro" id="IPR013780">
    <property type="entry name" value="Glyco_hydro_b"/>
</dbReference>
<dbReference type="Pfam" id="PF00128">
    <property type="entry name" value="Alpha-amylase"/>
    <property type="match status" value="2"/>
</dbReference>
<dbReference type="SUPFAM" id="SSF51445">
    <property type="entry name" value="(Trans)glycosidases"/>
    <property type="match status" value="1"/>
</dbReference>
<dbReference type="EC" id="3.2.1.41" evidence="3"/>
<dbReference type="EMBL" id="JBHUIK010000002">
    <property type="protein sequence ID" value="MFD2213607.1"/>
    <property type="molecule type" value="Genomic_DNA"/>
</dbReference>
<protein>
    <submittedName>
        <fullName evidence="3">Type I pullulanase</fullName>
        <ecNumber evidence="3">3.2.1.41</ecNumber>
    </submittedName>
</protein>
<keyword evidence="3" id="KW-0378">Hydrolase</keyword>
<name>A0ABW5BTZ0_9BACI</name>
<comment type="caution">
    <text evidence="3">The sequence shown here is derived from an EMBL/GenBank/DDBJ whole genome shotgun (WGS) entry which is preliminary data.</text>
</comment>
<gene>
    <name evidence="3" type="primary">pulA</name>
    <name evidence="3" type="ORF">ACFSKK_07960</name>
</gene>
<dbReference type="InterPro" id="IPR017853">
    <property type="entry name" value="GH"/>
</dbReference>
<dbReference type="Gene3D" id="2.60.40.10">
    <property type="entry name" value="Immunoglobulins"/>
    <property type="match status" value="1"/>
</dbReference>
<feature type="domain" description="Glycosyl hydrolase family 13 catalytic" evidence="2">
    <location>
        <begin position="221"/>
        <end position="609"/>
    </location>
</feature>